<dbReference type="Proteomes" id="UP000735302">
    <property type="component" value="Unassembled WGS sequence"/>
</dbReference>
<comment type="caution">
    <text evidence="1">The sequence shown here is derived from an EMBL/GenBank/DDBJ whole genome shotgun (WGS) entry which is preliminary data.</text>
</comment>
<evidence type="ECO:0000313" key="2">
    <source>
        <dbReference type="Proteomes" id="UP000735302"/>
    </source>
</evidence>
<reference evidence="1 2" key="1">
    <citation type="journal article" date="2021" name="Elife">
        <title>Chloroplast acquisition without the gene transfer in kleptoplastic sea slugs, Plakobranchus ocellatus.</title>
        <authorList>
            <person name="Maeda T."/>
            <person name="Takahashi S."/>
            <person name="Yoshida T."/>
            <person name="Shimamura S."/>
            <person name="Takaki Y."/>
            <person name="Nagai Y."/>
            <person name="Toyoda A."/>
            <person name="Suzuki Y."/>
            <person name="Arimoto A."/>
            <person name="Ishii H."/>
            <person name="Satoh N."/>
            <person name="Nishiyama T."/>
            <person name="Hasebe M."/>
            <person name="Maruyama T."/>
            <person name="Minagawa J."/>
            <person name="Obokata J."/>
            <person name="Shigenobu S."/>
        </authorList>
    </citation>
    <scope>NUCLEOTIDE SEQUENCE [LARGE SCALE GENOMIC DNA]</scope>
</reference>
<protein>
    <submittedName>
        <fullName evidence="1">Uncharacterized protein</fullName>
    </submittedName>
</protein>
<keyword evidence="2" id="KW-1185">Reference proteome</keyword>
<dbReference type="AlphaFoldDB" id="A0AAV4BHA7"/>
<name>A0AAV4BHA7_9GAST</name>
<accession>A0AAV4BHA7</accession>
<evidence type="ECO:0000313" key="1">
    <source>
        <dbReference type="EMBL" id="GFO18543.1"/>
    </source>
</evidence>
<proteinExistence type="predicted"/>
<organism evidence="1 2">
    <name type="scientific">Plakobranchus ocellatus</name>
    <dbReference type="NCBI Taxonomy" id="259542"/>
    <lineage>
        <taxon>Eukaryota</taxon>
        <taxon>Metazoa</taxon>
        <taxon>Spiralia</taxon>
        <taxon>Lophotrochozoa</taxon>
        <taxon>Mollusca</taxon>
        <taxon>Gastropoda</taxon>
        <taxon>Heterobranchia</taxon>
        <taxon>Euthyneura</taxon>
        <taxon>Panpulmonata</taxon>
        <taxon>Sacoglossa</taxon>
        <taxon>Placobranchoidea</taxon>
        <taxon>Plakobranchidae</taxon>
        <taxon>Plakobranchus</taxon>
    </lineage>
</organism>
<gene>
    <name evidence="1" type="ORF">PoB_004504800</name>
</gene>
<sequence length="140" mass="16077">MPRLAVRNLAIKVTSGQASVILQVEREKRGSVLVLASKCSSSINLLVCLSLDEGTRLRSLSLTTKIWIYWCLPPVLSKPTKFIFARVNARFYVWTCLSYLVYRSSGLDNFLLTLEIHARNLKVWSASIVWREMRLEFQLL</sequence>
<dbReference type="EMBL" id="BLXT01004960">
    <property type="protein sequence ID" value="GFO18543.1"/>
    <property type="molecule type" value="Genomic_DNA"/>
</dbReference>